<dbReference type="SMART" id="SM00248">
    <property type="entry name" value="ANK"/>
    <property type="match status" value="8"/>
</dbReference>
<dbReference type="InterPro" id="IPR025676">
    <property type="entry name" value="Clr5_dom"/>
</dbReference>
<evidence type="ECO:0000313" key="5">
    <source>
        <dbReference type="EMBL" id="KZL82922.1"/>
    </source>
</evidence>
<feature type="repeat" description="ANK" evidence="3">
    <location>
        <begin position="858"/>
        <end position="890"/>
    </location>
</feature>
<dbReference type="STRING" id="1573173.A0A161Y0D5"/>
<organism evidence="5 6">
    <name type="scientific">Colletotrichum incanum</name>
    <name type="common">Soybean anthracnose fungus</name>
    <dbReference type="NCBI Taxonomy" id="1573173"/>
    <lineage>
        <taxon>Eukaryota</taxon>
        <taxon>Fungi</taxon>
        <taxon>Dikarya</taxon>
        <taxon>Ascomycota</taxon>
        <taxon>Pezizomycotina</taxon>
        <taxon>Sordariomycetes</taxon>
        <taxon>Hypocreomycetidae</taxon>
        <taxon>Glomerellales</taxon>
        <taxon>Glomerellaceae</taxon>
        <taxon>Colletotrichum</taxon>
        <taxon>Colletotrichum spaethianum species complex</taxon>
    </lineage>
</organism>
<dbReference type="Pfam" id="PF12796">
    <property type="entry name" value="Ank_2"/>
    <property type="match status" value="2"/>
</dbReference>
<sequence length="934" mass="103453">MSSSKRAARDAAWLQHKVAIERMIFQENRSLLETRQKLEEDGFLVTKAQLEYKLKVWGLRKRLPKNTSAEAWQYDDEHLVRRELQSKSSEVIMGGSLMAPAKVDKERRRYQRDILKRMSDRSKNLIPPPGSYISVCTPPPLSLRFSWSPELPWLRSKPMIAKAFTPFNVSPGELQITHQSPQALRQSLMTLLDSSDTALARSVSRLPAGLGSIMPEAEEDEHINRAQLILQGSINEALFHCIMLLLCQVSNNMDVDTIWVFDILIRSGFTRTPLPLRHTADPTIKSIAGKLFQCSMEALEYGDDSWKPVITWLLSSGQSPNTPFLDYNWSNTDRLTPLQYAIKIKRYDVALQLLDAGADPKLCYEEKDSPLLGLFGILVETYYFDMEKDEENKIMNLVKRLLDAGDSLNEGPEDEGESVLMLAVGTGSLGLVDMLIQSCGANVLHLSPKRHRTWSLGLDTAIANSKGLSPLHLGAYYGHLDTCKWLLSHGAVVNPPERSGQPPSPAYFAALENYHSIVELLFRHGADMSIGFMASECKKYNCISFRKYFPFLTLENKQNRQSSTDIFINLMGATIIGAEDDRTYRYLAGNGARLPKWAVYYGACFPQDLGLVRFALAENADPNWRGPNGRTPLQAALTIEHESLKGLSTQRSICVKVATELLSAGATLVGGEAQQAIFLGDWGLVENILRQSPKAICHQHDSMSILEAALLSKSNEMIQHVLTLESHAYDSNALCAGVLLAISEGRTDILGQILRNREPSQDSLPFEGLAELITAGEDVDETKSLIPLGRSPLQKATDDGNLAMFDILVKVGANVNGPAAKNHGATALQLAAIKGRLGLAKRLIDLGANVNASRAEKGGRTAIEGAAEHGRIDMIAFLLDQGVQTTGDGRLQYLRAIKFAEGQGHLTAASLLRNHREWTFHDNHLWDKLNGLPE</sequence>
<dbReference type="PROSITE" id="PS50297">
    <property type="entry name" value="ANK_REP_REGION"/>
    <property type="match status" value="3"/>
</dbReference>
<dbReference type="PANTHER" id="PTHR24198">
    <property type="entry name" value="ANKYRIN REPEAT AND PROTEIN KINASE DOMAIN-CONTAINING PROTEIN"/>
    <property type="match status" value="1"/>
</dbReference>
<dbReference type="EMBL" id="LFIW01001251">
    <property type="protein sequence ID" value="KZL82922.1"/>
    <property type="molecule type" value="Genomic_DNA"/>
</dbReference>
<accession>A0A161Y0D5</accession>
<evidence type="ECO:0000256" key="3">
    <source>
        <dbReference type="PROSITE-ProRule" id="PRU00023"/>
    </source>
</evidence>
<evidence type="ECO:0000313" key="6">
    <source>
        <dbReference type="Proteomes" id="UP000076584"/>
    </source>
</evidence>
<evidence type="ECO:0000259" key="4">
    <source>
        <dbReference type="Pfam" id="PF14420"/>
    </source>
</evidence>
<keyword evidence="6" id="KW-1185">Reference proteome</keyword>
<feature type="repeat" description="ANK" evidence="3">
    <location>
        <begin position="466"/>
        <end position="498"/>
    </location>
</feature>
<keyword evidence="1" id="KW-0677">Repeat</keyword>
<feature type="repeat" description="ANK" evidence="3">
    <location>
        <begin position="788"/>
        <end position="820"/>
    </location>
</feature>
<dbReference type="PANTHER" id="PTHR24198:SF194">
    <property type="entry name" value="INVERSIN-A"/>
    <property type="match status" value="1"/>
</dbReference>
<dbReference type="Proteomes" id="UP000076584">
    <property type="component" value="Unassembled WGS sequence"/>
</dbReference>
<dbReference type="SUPFAM" id="SSF48403">
    <property type="entry name" value="Ankyrin repeat"/>
    <property type="match status" value="2"/>
</dbReference>
<name>A0A161Y0D5_COLIC</name>
<evidence type="ECO:0000256" key="1">
    <source>
        <dbReference type="ARBA" id="ARBA00022737"/>
    </source>
</evidence>
<dbReference type="Pfam" id="PF14420">
    <property type="entry name" value="Clr5"/>
    <property type="match status" value="1"/>
</dbReference>
<keyword evidence="2 3" id="KW-0040">ANK repeat</keyword>
<feature type="repeat" description="ANK" evidence="3">
    <location>
        <begin position="823"/>
        <end position="855"/>
    </location>
</feature>
<dbReference type="Gene3D" id="1.25.40.20">
    <property type="entry name" value="Ankyrin repeat-containing domain"/>
    <property type="match status" value="4"/>
</dbReference>
<dbReference type="InterPro" id="IPR002110">
    <property type="entry name" value="Ankyrin_rpt"/>
</dbReference>
<gene>
    <name evidence="5" type="ORF">CI238_12328</name>
</gene>
<evidence type="ECO:0000256" key="2">
    <source>
        <dbReference type="ARBA" id="ARBA00023043"/>
    </source>
</evidence>
<proteinExistence type="predicted"/>
<reference evidence="5 6" key="1">
    <citation type="submission" date="2015-06" db="EMBL/GenBank/DDBJ databases">
        <title>Survival trade-offs in plant roots during colonization by closely related pathogenic and mutualistic fungi.</title>
        <authorList>
            <person name="Hacquard S."/>
            <person name="Kracher B."/>
            <person name="Hiruma K."/>
            <person name="Weinman A."/>
            <person name="Muench P."/>
            <person name="Garrido Oter R."/>
            <person name="Ver Loren van Themaat E."/>
            <person name="Dallerey J.-F."/>
            <person name="Damm U."/>
            <person name="Henrissat B."/>
            <person name="Lespinet O."/>
            <person name="Thon M."/>
            <person name="Kemen E."/>
            <person name="McHardy A.C."/>
            <person name="Schulze-Lefert P."/>
            <person name="O'Connell R.J."/>
        </authorList>
    </citation>
    <scope>NUCLEOTIDE SEQUENCE [LARGE SCALE GENOMIC DNA]</scope>
    <source>
        <strain evidence="5 6">MAFF 238704</strain>
    </source>
</reference>
<protein>
    <submittedName>
        <fullName evidence="5">Ankyrin repeat containing protein</fullName>
    </submittedName>
</protein>
<feature type="domain" description="Clr5" evidence="4">
    <location>
        <begin position="10"/>
        <end position="61"/>
    </location>
</feature>
<dbReference type="PROSITE" id="PS50088">
    <property type="entry name" value="ANK_REPEAT"/>
    <property type="match status" value="4"/>
</dbReference>
<comment type="caution">
    <text evidence="5">The sequence shown here is derived from an EMBL/GenBank/DDBJ whole genome shotgun (WGS) entry which is preliminary data.</text>
</comment>
<dbReference type="InterPro" id="IPR036770">
    <property type="entry name" value="Ankyrin_rpt-contain_sf"/>
</dbReference>
<dbReference type="AlphaFoldDB" id="A0A161Y0D5"/>